<comment type="caution">
    <text evidence="2">The sequence shown here is derived from an EMBL/GenBank/DDBJ whole genome shotgun (WGS) entry which is preliminary data.</text>
</comment>
<dbReference type="EMBL" id="BTGU01000059">
    <property type="protein sequence ID" value="GMN55722.1"/>
    <property type="molecule type" value="Genomic_DNA"/>
</dbReference>
<organism evidence="2 3">
    <name type="scientific">Ficus carica</name>
    <name type="common">Common fig</name>
    <dbReference type="NCBI Taxonomy" id="3494"/>
    <lineage>
        <taxon>Eukaryota</taxon>
        <taxon>Viridiplantae</taxon>
        <taxon>Streptophyta</taxon>
        <taxon>Embryophyta</taxon>
        <taxon>Tracheophyta</taxon>
        <taxon>Spermatophyta</taxon>
        <taxon>Magnoliopsida</taxon>
        <taxon>eudicotyledons</taxon>
        <taxon>Gunneridae</taxon>
        <taxon>Pentapetalae</taxon>
        <taxon>rosids</taxon>
        <taxon>fabids</taxon>
        <taxon>Rosales</taxon>
        <taxon>Moraceae</taxon>
        <taxon>Ficeae</taxon>
        <taxon>Ficus</taxon>
    </lineage>
</organism>
<keyword evidence="3" id="KW-1185">Reference proteome</keyword>
<protein>
    <recommendedName>
        <fullName evidence="1">Reverse transcriptase zinc-binding domain-containing protein</fullName>
    </recommendedName>
</protein>
<gene>
    <name evidence="2" type="ORF">TIFTF001_024841</name>
</gene>
<name>A0AA88DH19_FICCA</name>
<proteinExistence type="predicted"/>
<evidence type="ECO:0000259" key="1">
    <source>
        <dbReference type="Pfam" id="PF13966"/>
    </source>
</evidence>
<dbReference type="Pfam" id="PF13966">
    <property type="entry name" value="zf-RVT"/>
    <property type="match status" value="1"/>
</dbReference>
<dbReference type="AlphaFoldDB" id="A0AA88DH19"/>
<dbReference type="InterPro" id="IPR026960">
    <property type="entry name" value="RVT-Znf"/>
</dbReference>
<evidence type="ECO:0000313" key="2">
    <source>
        <dbReference type="EMBL" id="GMN55722.1"/>
    </source>
</evidence>
<dbReference type="Proteomes" id="UP001187192">
    <property type="component" value="Unassembled WGS sequence"/>
</dbReference>
<feature type="domain" description="Reverse transcriptase zinc-binding" evidence="1">
    <location>
        <begin position="1"/>
        <end position="51"/>
    </location>
</feature>
<sequence length="142" mass="16117">MVWRAFHGALPLRSHLVRRGVMVDLNCPRCGHMEDDSCHALWMCPAVREIWMQLAIVGILERLKGRPVSALCLHAATHCHRDDFNVFCMILWAIWDEIANPKEVVSKHNWKAPKHGCVKLNVDVTIDDALGFIDIGVVARDD</sequence>
<reference evidence="2" key="1">
    <citation type="submission" date="2023-07" db="EMBL/GenBank/DDBJ databases">
        <title>draft genome sequence of fig (Ficus carica).</title>
        <authorList>
            <person name="Takahashi T."/>
            <person name="Nishimura K."/>
        </authorList>
    </citation>
    <scope>NUCLEOTIDE SEQUENCE</scope>
</reference>
<evidence type="ECO:0000313" key="3">
    <source>
        <dbReference type="Proteomes" id="UP001187192"/>
    </source>
</evidence>
<accession>A0AA88DH19</accession>